<proteinExistence type="predicted"/>
<name>A0A858XNZ9_9BACT</name>
<dbReference type="InterPro" id="IPR020449">
    <property type="entry name" value="Tscrpt_reg_AraC-type_HTH"/>
</dbReference>
<gene>
    <name evidence="4" type="ORF">GKD17_13450</name>
</gene>
<organism evidence="4 5">
    <name type="scientific">Phocaeicola dorei</name>
    <dbReference type="NCBI Taxonomy" id="357276"/>
    <lineage>
        <taxon>Bacteria</taxon>
        <taxon>Pseudomonadati</taxon>
        <taxon>Bacteroidota</taxon>
        <taxon>Bacteroidia</taxon>
        <taxon>Bacteroidales</taxon>
        <taxon>Bacteroidaceae</taxon>
        <taxon>Phocaeicola</taxon>
    </lineage>
</organism>
<dbReference type="Proteomes" id="UP000500949">
    <property type="component" value="Chromosome"/>
</dbReference>
<keyword evidence="1" id="KW-0805">Transcription regulation</keyword>
<dbReference type="SMART" id="SM00342">
    <property type="entry name" value="HTH_ARAC"/>
    <property type="match status" value="1"/>
</dbReference>
<keyword evidence="2" id="KW-0238">DNA-binding</keyword>
<evidence type="ECO:0000256" key="3">
    <source>
        <dbReference type="ARBA" id="ARBA00023163"/>
    </source>
</evidence>
<dbReference type="Gene3D" id="1.10.10.60">
    <property type="entry name" value="Homeodomain-like"/>
    <property type="match status" value="1"/>
</dbReference>
<dbReference type="PRINTS" id="PR00032">
    <property type="entry name" value="HTHARAC"/>
</dbReference>
<accession>A0A858XNZ9</accession>
<dbReference type="AlphaFoldDB" id="A0A858XNZ9"/>
<dbReference type="PANTHER" id="PTHR43280:SF32">
    <property type="entry name" value="TRANSCRIPTIONAL REGULATORY PROTEIN"/>
    <property type="match status" value="1"/>
</dbReference>
<dbReference type="GeneID" id="93447684"/>
<dbReference type="RefSeq" id="WP_007833461.1">
    <property type="nucleotide sequence ID" value="NZ_CP046176.1"/>
</dbReference>
<evidence type="ECO:0000256" key="2">
    <source>
        <dbReference type="ARBA" id="ARBA00023125"/>
    </source>
</evidence>
<dbReference type="InterPro" id="IPR018060">
    <property type="entry name" value="HTH_AraC"/>
</dbReference>
<dbReference type="EMBL" id="CP046176">
    <property type="protein sequence ID" value="QJR77313.1"/>
    <property type="molecule type" value="Genomic_DNA"/>
</dbReference>
<dbReference type="InterPro" id="IPR009057">
    <property type="entry name" value="Homeodomain-like_sf"/>
</dbReference>
<dbReference type="PANTHER" id="PTHR43280">
    <property type="entry name" value="ARAC-FAMILY TRANSCRIPTIONAL REGULATOR"/>
    <property type="match status" value="1"/>
</dbReference>
<dbReference type="PROSITE" id="PS01124">
    <property type="entry name" value="HTH_ARAC_FAMILY_2"/>
    <property type="match status" value="1"/>
</dbReference>
<reference evidence="4 5" key="1">
    <citation type="submission" date="2019-11" db="EMBL/GenBank/DDBJ databases">
        <title>Complete genome sequence of Bacteroides dorei DSM 17855.</title>
        <authorList>
            <person name="Russell J.T."/>
        </authorList>
    </citation>
    <scope>NUCLEOTIDE SEQUENCE [LARGE SCALE GENOMIC DNA]</scope>
    <source>
        <strain evidence="4 5">DSM 17855</strain>
    </source>
</reference>
<protein>
    <submittedName>
        <fullName evidence="4">Helix-turn-helix domain-containing protein</fullName>
    </submittedName>
</protein>
<dbReference type="GO" id="GO:0003700">
    <property type="term" value="F:DNA-binding transcription factor activity"/>
    <property type="evidence" value="ECO:0007669"/>
    <property type="project" value="InterPro"/>
</dbReference>
<dbReference type="SUPFAM" id="SSF46689">
    <property type="entry name" value="Homeodomain-like"/>
    <property type="match status" value="1"/>
</dbReference>
<keyword evidence="3" id="KW-0804">Transcription</keyword>
<evidence type="ECO:0000313" key="4">
    <source>
        <dbReference type="EMBL" id="QJR77313.1"/>
    </source>
</evidence>
<dbReference type="GO" id="GO:0043565">
    <property type="term" value="F:sequence-specific DNA binding"/>
    <property type="evidence" value="ECO:0007669"/>
    <property type="project" value="InterPro"/>
</dbReference>
<sequence>MYDYSDGTLVFTSPGQTVVFQEYGEPFRPAEDNWAVMVHPDFIRGTALGHDIGNYVFFSYELHEALHLSEEEIGHVLGIFRHIERELRQRIDEHTPEIACASIGLLLSYCRRFYDRQFKMRHRDNMDIVSRFEKLLRDYFHSDSLSKNGLPTVKYFADRLNLSSDYLTAVLQRETGMNTRKHIQNRMIETAKDKLALDERPISQIAYELGFEYPQYFTRLFKRQTGMTPAEYRR</sequence>
<evidence type="ECO:0000313" key="5">
    <source>
        <dbReference type="Proteomes" id="UP000500949"/>
    </source>
</evidence>
<dbReference type="Pfam" id="PF12833">
    <property type="entry name" value="HTH_18"/>
    <property type="match status" value="1"/>
</dbReference>
<evidence type="ECO:0000256" key="1">
    <source>
        <dbReference type="ARBA" id="ARBA00023015"/>
    </source>
</evidence>